<dbReference type="AlphaFoldDB" id="A0A5B8JKL4"/>
<keyword evidence="1" id="KW-0812">Transmembrane</keyword>
<proteinExistence type="predicted"/>
<feature type="transmembrane region" description="Helical" evidence="1">
    <location>
        <begin position="18"/>
        <end position="38"/>
    </location>
</feature>
<organism evidence="2 3">
    <name type="scientific">Streptomyces qinzhouensis</name>
    <dbReference type="NCBI Taxonomy" id="2599401"/>
    <lineage>
        <taxon>Bacteria</taxon>
        <taxon>Bacillati</taxon>
        <taxon>Actinomycetota</taxon>
        <taxon>Actinomycetes</taxon>
        <taxon>Kitasatosporales</taxon>
        <taxon>Streptomycetaceae</taxon>
        <taxon>Streptomyces</taxon>
    </lineage>
</organism>
<gene>
    <name evidence="2" type="ORF">FQU76_17820</name>
</gene>
<dbReference type="OrthoDB" id="9903423at2"/>
<dbReference type="EMBL" id="CP042266">
    <property type="protein sequence ID" value="QDY78053.1"/>
    <property type="molecule type" value="Genomic_DNA"/>
</dbReference>
<name>A0A5B8JKL4_9ACTN</name>
<protein>
    <submittedName>
        <fullName evidence="2">Uncharacterized protein</fullName>
    </submittedName>
</protein>
<keyword evidence="1" id="KW-0472">Membrane</keyword>
<sequence>MTDCAPGPHTDRSPLWTAFSWSFIALSVAYTTALLMLLPESHDCRYATASGDLTDTGYDAFPPDQWCVYDGTERVSSAPVWVTPVLWTTTATTALFGIWAFLEKRAPRARPRGRRRG</sequence>
<evidence type="ECO:0000256" key="1">
    <source>
        <dbReference type="SAM" id="Phobius"/>
    </source>
</evidence>
<feature type="transmembrane region" description="Helical" evidence="1">
    <location>
        <begin position="81"/>
        <end position="102"/>
    </location>
</feature>
<dbReference type="Proteomes" id="UP000320580">
    <property type="component" value="Chromosome"/>
</dbReference>
<evidence type="ECO:0000313" key="3">
    <source>
        <dbReference type="Proteomes" id="UP000320580"/>
    </source>
</evidence>
<keyword evidence="1" id="KW-1133">Transmembrane helix</keyword>
<evidence type="ECO:0000313" key="2">
    <source>
        <dbReference type="EMBL" id="QDY78053.1"/>
    </source>
</evidence>
<dbReference type="RefSeq" id="WP_146481375.1">
    <property type="nucleotide sequence ID" value="NZ_CP042266.1"/>
</dbReference>
<keyword evidence="3" id="KW-1185">Reference proteome</keyword>
<dbReference type="KEGG" id="sqz:FQU76_17820"/>
<accession>A0A5B8JKL4</accession>
<reference evidence="2 3" key="1">
    <citation type="submission" date="2019-07" db="EMBL/GenBank/DDBJ databases">
        <authorList>
            <person name="Zhu P."/>
        </authorList>
    </citation>
    <scope>NUCLEOTIDE SEQUENCE [LARGE SCALE GENOMIC DNA]</scope>
    <source>
        <strain evidence="2 3">SSL-25</strain>
    </source>
</reference>